<dbReference type="EC" id="4.2.2.29" evidence="7"/>
<evidence type="ECO:0000256" key="2">
    <source>
        <dbReference type="ARBA" id="ARBA00022692"/>
    </source>
</evidence>
<dbReference type="Proteomes" id="UP000007488">
    <property type="component" value="Chromosome"/>
</dbReference>
<protein>
    <recommendedName>
        <fullName evidence="7">Endolytic murein transglycosylase</fullName>
        <ecNumber evidence="7">4.2.2.29</ecNumber>
    </recommendedName>
    <alternativeName>
        <fullName evidence="7">Peptidoglycan lytic transglycosylase</fullName>
    </alternativeName>
    <alternativeName>
        <fullName evidence="7">Peptidoglycan polymerization terminase</fullName>
    </alternativeName>
</protein>
<evidence type="ECO:0000313" key="9">
    <source>
        <dbReference type="Proteomes" id="UP000007488"/>
    </source>
</evidence>
<dbReference type="InterPro" id="IPR003770">
    <property type="entry name" value="MLTG-like"/>
</dbReference>
<dbReference type="GO" id="GO:0005886">
    <property type="term" value="C:plasma membrane"/>
    <property type="evidence" value="ECO:0007669"/>
    <property type="project" value="UniProtKB-UniRule"/>
</dbReference>
<evidence type="ECO:0000313" key="8">
    <source>
        <dbReference type="EMBL" id="ADY56238.1"/>
    </source>
</evidence>
<evidence type="ECO:0000256" key="4">
    <source>
        <dbReference type="ARBA" id="ARBA00023136"/>
    </source>
</evidence>
<keyword evidence="1 7" id="KW-1003">Cell membrane</keyword>
<keyword evidence="9" id="KW-1185">Reference proteome</keyword>
<dbReference type="HAMAP" id="MF_02065">
    <property type="entry name" value="MltG"/>
    <property type="match status" value="1"/>
</dbReference>
<gene>
    <name evidence="7" type="primary">mltG</name>
    <name evidence="8" type="ordered locus">Sgly_1942</name>
</gene>
<dbReference type="EMBL" id="CP002547">
    <property type="protein sequence ID" value="ADY56238.1"/>
    <property type="molecule type" value="Genomic_DNA"/>
</dbReference>
<dbReference type="GO" id="GO:0071555">
    <property type="term" value="P:cell wall organization"/>
    <property type="evidence" value="ECO:0007669"/>
    <property type="project" value="UniProtKB-KW"/>
</dbReference>
<dbReference type="GO" id="GO:0009252">
    <property type="term" value="P:peptidoglycan biosynthetic process"/>
    <property type="evidence" value="ECO:0007669"/>
    <property type="project" value="UniProtKB-UniRule"/>
</dbReference>
<dbReference type="HOGENOM" id="CLU_025574_2_2_9"/>
<keyword evidence="5 7" id="KW-0456">Lyase</keyword>
<accession>F0T0U9</accession>
<evidence type="ECO:0000256" key="1">
    <source>
        <dbReference type="ARBA" id="ARBA00022475"/>
    </source>
</evidence>
<dbReference type="Gene3D" id="3.30.160.60">
    <property type="entry name" value="Classic Zinc Finger"/>
    <property type="match status" value="1"/>
</dbReference>
<evidence type="ECO:0000256" key="6">
    <source>
        <dbReference type="ARBA" id="ARBA00023316"/>
    </source>
</evidence>
<dbReference type="CDD" id="cd08010">
    <property type="entry name" value="MltG_like"/>
    <property type="match status" value="1"/>
</dbReference>
<dbReference type="KEGG" id="sgy:Sgly_1942"/>
<comment type="similarity">
    <text evidence="7">Belongs to the transglycosylase MltG family.</text>
</comment>
<dbReference type="Gene3D" id="3.30.1490.480">
    <property type="entry name" value="Endolytic murein transglycosylase"/>
    <property type="match status" value="1"/>
</dbReference>
<organism evidence="8 9">
    <name type="scientific">Syntrophobotulus glycolicus (strain DSM 8271 / FlGlyR)</name>
    <dbReference type="NCBI Taxonomy" id="645991"/>
    <lineage>
        <taxon>Bacteria</taxon>
        <taxon>Bacillati</taxon>
        <taxon>Bacillota</taxon>
        <taxon>Clostridia</taxon>
        <taxon>Eubacteriales</taxon>
        <taxon>Desulfitobacteriaceae</taxon>
        <taxon>Syntrophobotulus</taxon>
    </lineage>
</organism>
<evidence type="ECO:0000256" key="7">
    <source>
        <dbReference type="HAMAP-Rule" id="MF_02065"/>
    </source>
</evidence>
<reference evidence="8 9" key="1">
    <citation type="journal article" date="2011" name="Stand. Genomic Sci.">
        <title>Complete genome sequence of Syntrophobotulus glycolicus type strain (FlGlyR).</title>
        <authorList>
            <person name="Han C."/>
            <person name="Mwirichia R."/>
            <person name="Chertkov O."/>
            <person name="Held B."/>
            <person name="Lapidus A."/>
            <person name="Nolan M."/>
            <person name="Lucas S."/>
            <person name="Hammon N."/>
            <person name="Deshpande S."/>
            <person name="Cheng J.F."/>
            <person name="Tapia R."/>
            <person name="Goodwin L."/>
            <person name="Pitluck S."/>
            <person name="Huntemann M."/>
            <person name="Liolios K."/>
            <person name="Ivanova N."/>
            <person name="Pagani I."/>
            <person name="Mavromatis K."/>
            <person name="Ovchinikova G."/>
            <person name="Pati A."/>
            <person name="Chen A."/>
            <person name="Palaniappan K."/>
            <person name="Land M."/>
            <person name="Hauser L."/>
            <person name="Brambilla E.M."/>
            <person name="Rohde M."/>
            <person name="Spring S."/>
            <person name="Sikorski J."/>
            <person name="Goker M."/>
            <person name="Woyke T."/>
            <person name="Bristow J."/>
            <person name="Eisen J.A."/>
            <person name="Markowitz V."/>
            <person name="Hugenholtz P."/>
            <person name="Kyrpides N.C."/>
            <person name="Klenk H.P."/>
            <person name="Detter J.C."/>
        </authorList>
    </citation>
    <scope>NUCLEOTIDE SEQUENCE [LARGE SCALE GENOMIC DNA]</scope>
    <source>
        <strain evidence="9">DSM 8271 / FlGlyR</strain>
    </source>
</reference>
<reference evidence="9" key="2">
    <citation type="submission" date="2011-02" db="EMBL/GenBank/DDBJ databases">
        <title>The complete genome of Syntrophobotulus glycolicus DSM 8271.</title>
        <authorList>
            <person name="Lucas S."/>
            <person name="Copeland A."/>
            <person name="Lapidus A."/>
            <person name="Bruce D."/>
            <person name="Goodwin L."/>
            <person name="Pitluck S."/>
            <person name="Kyrpides N."/>
            <person name="Mavromatis K."/>
            <person name="Pagani I."/>
            <person name="Ivanova N."/>
            <person name="Mikhailova N."/>
            <person name="Chertkov O."/>
            <person name="Held B."/>
            <person name="Detter J.C."/>
            <person name="Tapia R."/>
            <person name="Han C."/>
            <person name="Land M."/>
            <person name="Hauser L."/>
            <person name="Markowitz V."/>
            <person name="Cheng J.-F."/>
            <person name="Hugenholtz P."/>
            <person name="Woyke T."/>
            <person name="Wu D."/>
            <person name="Spring S."/>
            <person name="Schroeder M."/>
            <person name="Brambilla E."/>
            <person name="Klenk H.-P."/>
            <person name="Eisen J.A."/>
        </authorList>
    </citation>
    <scope>NUCLEOTIDE SEQUENCE [LARGE SCALE GENOMIC DNA]</scope>
    <source>
        <strain evidence="9">DSM 8271 / FlGlyR</strain>
    </source>
</reference>
<comment type="function">
    <text evidence="7">Functions as a peptidoglycan terminase that cleaves nascent peptidoglycan strands endolytically to terminate their elongation.</text>
</comment>
<dbReference type="PANTHER" id="PTHR30518">
    <property type="entry name" value="ENDOLYTIC MUREIN TRANSGLYCOSYLASE"/>
    <property type="match status" value="1"/>
</dbReference>
<keyword evidence="3 7" id="KW-1133">Transmembrane helix</keyword>
<dbReference type="NCBIfam" id="TIGR00247">
    <property type="entry name" value="endolytic transglycosylase MltG"/>
    <property type="match status" value="1"/>
</dbReference>
<keyword evidence="6 7" id="KW-0961">Cell wall biogenesis/degradation</keyword>
<keyword evidence="2 7" id="KW-0812">Transmembrane</keyword>
<proteinExistence type="inferred from homology"/>
<dbReference type="STRING" id="645991.Sgly_1942"/>
<evidence type="ECO:0000256" key="3">
    <source>
        <dbReference type="ARBA" id="ARBA00022989"/>
    </source>
</evidence>
<sequence length="337" mass="38379">MNLFRKKNNKILVLILLVAALTSISWWISNLRPVSASQEKAPFVIEQGTSAKQLAKQLESSGLIREDSIFTLLCRIKGVEAKLKAGIYYFSPSMTPEQMIEKLLQGPEKDEKKITIPEGYHTSQIIDVLVKNGFGTRERFNAEMQSFTSAQYSFLNDIPNGENRLEGFLFPDTYYFSVEEGEHSIINRMLQRFSVELTTEVRTRLAEKNLSVFQWVTMGSLVEREAAKSEDRPVIAAIFEKRLQIGMPLQSCATIQYLLKENKRVLSLKDLEIDSPYNTYKHTGLPPGPIANPGRASLQAVLDHEKTEYLYFVAKSDGSHAFAKTNEEHMQNIRKYQ</sequence>
<dbReference type="GO" id="GO:0008932">
    <property type="term" value="F:lytic endotransglycosylase activity"/>
    <property type="evidence" value="ECO:0007669"/>
    <property type="project" value="UniProtKB-UniRule"/>
</dbReference>
<evidence type="ECO:0000256" key="5">
    <source>
        <dbReference type="ARBA" id="ARBA00023239"/>
    </source>
</evidence>
<dbReference type="PANTHER" id="PTHR30518:SF2">
    <property type="entry name" value="ENDOLYTIC MUREIN TRANSGLYCOSYLASE"/>
    <property type="match status" value="1"/>
</dbReference>
<dbReference type="Pfam" id="PF02618">
    <property type="entry name" value="YceG"/>
    <property type="match status" value="1"/>
</dbReference>
<comment type="catalytic activity">
    <reaction evidence="7">
        <text>a peptidoglycan chain = a peptidoglycan chain with N-acetyl-1,6-anhydromuramyl-[peptide] at the reducing end + a peptidoglycan chain with N-acetylglucosamine at the non-reducing end.</text>
        <dbReference type="EC" id="4.2.2.29"/>
    </reaction>
</comment>
<keyword evidence="4 7" id="KW-0472">Membrane</keyword>
<feature type="site" description="Important for catalytic activity" evidence="7">
    <location>
        <position position="225"/>
    </location>
</feature>
<dbReference type="eggNOG" id="COG1559">
    <property type="taxonomic scope" value="Bacteria"/>
</dbReference>
<name>F0T0U9_SYNGF</name>
<dbReference type="AlphaFoldDB" id="F0T0U9"/>